<comment type="caution">
    <text evidence="1">The sequence shown here is derived from an EMBL/GenBank/DDBJ whole genome shotgun (WGS) entry which is preliminary data.</text>
</comment>
<dbReference type="InParanoid" id="A0A2S8SQH3"/>
<accession>A0A2S8SQH3</accession>
<name>A0A2S8SQH3_9BACT</name>
<sequence length="235" mass="26217">MQKRRFLGAIGILFIFCGAGFAALRLVPRPQLRAVFPRNKISRALETGFDRLIEPEVRRVAIKNAVAQKIVAAAHAQEGDDYDASYRKISYPSGDVPKGAGACTDVVIRALRGAGIDLQQQIHADMSRDFARYGDKWKLGHTDKNIDHRRVPNQIAFFKKYGQSLPLETTGENLKTWQPGDIVMWHLPGNKWHTGIVSDGIGSSGKPLVIHNAYQCAEQDYLDNWPIAGHFRVAK</sequence>
<gene>
    <name evidence="1" type="ORF">B1R32_11629</name>
</gene>
<evidence type="ECO:0000313" key="2">
    <source>
        <dbReference type="Proteomes" id="UP000237684"/>
    </source>
</evidence>
<dbReference type="Pfam" id="PF06940">
    <property type="entry name" value="DUF1287"/>
    <property type="match status" value="1"/>
</dbReference>
<dbReference type="Proteomes" id="UP000237684">
    <property type="component" value="Unassembled WGS sequence"/>
</dbReference>
<keyword evidence="2" id="KW-1185">Reference proteome</keyword>
<dbReference type="AlphaFoldDB" id="A0A2S8SQH3"/>
<evidence type="ECO:0008006" key="3">
    <source>
        <dbReference type="Google" id="ProtNLM"/>
    </source>
</evidence>
<dbReference type="RefSeq" id="WP_106380794.1">
    <property type="nucleotide sequence ID" value="NZ_NIGF01000016.1"/>
</dbReference>
<proteinExistence type="predicted"/>
<protein>
    <recommendedName>
        <fullName evidence="3">DUF1287 domain-containing protein</fullName>
    </recommendedName>
</protein>
<organism evidence="1 2">
    <name type="scientific">Abditibacterium utsteinense</name>
    <dbReference type="NCBI Taxonomy" id="1960156"/>
    <lineage>
        <taxon>Bacteria</taxon>
        <taxon>Pseudomonadati</taxon>
        <taxon>Abditibacteriota</taxon>
        <taxon>Abditibacteriia</taxon>
        <taxon>Abditibacteriales</taxon>
        <taxon>Abditibacteriaceae</taxon>
        <taxon>Abditibacterium</taxon>
    </lineage>
</organism>
<dbReference type="OrthoDB" id="114026at2"/>
<evidence type="ECO:0000313" key="1">
    <source>
        <dbReference type="EMBL" id="PQV63052.1"/>
    </source>
</evidence>
<dbReference type="Gene3D" id="3.90.1720.10">
    <property type="entry name" value="endopeptidase domain like (from Nostoc punctiforme)"/>
    <property type="match status" value="1"/>
</dbReference>
<dbReference type="InterPro" id="IPR009706">
    <property type="entry name" value="DUF1287"/>
</dbReference>
<dbReference type="EMBL" id="NIGF01000016">
    <property type="protein sequence ID" value="PQV63052.1"/>
    <property type="molecule type" value="Genomic_DNA"/>
</dbReference>
<reference evidence="1 2" key="1">
    <citation type="journal article" date="2018" name="Syst. Appl. Microbiol.">
        <title>Abditibacterium utsteinense sp. nov., the first cultivated member of candidate phylum FBP, isolated from ice-free Antarctic soil samples.</title>
        <authorList>
            <person name="Tahon G."/>
            <person name="Tytgat B."/>
            <person name="Lebbe L."/>
            <person name="Carlier A."/>
            <person name="Willems A."/>
        </authorList>
    </citation>
    <scope>NUCLEOTIDE SEQUENCE [LARGE SCALE GENOMIC DNA]</scope>
    <source>
        <strain evidence="1 2">LMG 29911</strain>
    </source>
</reference>